<dbReference type="InterPro" id="IPR002068">
    <property type="entry name" value="A-crystallin/Hsp20_dom"/>
</dbReference>
<sequence length="149" mass="16618">MTPAANMVDEILHLKERMDALYRNCMETVRDGREADQAPGGAWKPAVDVYEDDRMWIAVVDLPGVSEGDLRVEATEGRVVIRGERAGKEVKGMKAVCCERPCGLFHRCLSLPRDGMQEEISAQFRDGVLTIRVPKERAQAKKIVVRPGP</sequence>
<gene>
    <name evidence="4" type="ORF">SAMN02746041_01243</name>
</gene>
<reference evidence="4 5" key="1">
    <citation type="submission" date="2017-04" db="EMBL/GenBank/DDBJ databases">
        <authorList>
            <person name="Afonso C.L."/>
            <person name="Miller P.J."/>
            <person name="Scott M.A."/>
            <person name="Spackman E."/>
            <person name="Goraichik I."/>
            <person name="Dimitrov K.M."/>
            <person name="Suarez D.L."/>
            <person name="Swayne D.E."/>
        </authorList>
    </citation>
    <scope>NUCLEOTIDE SEQUENCE [LARGE SCALE GENOMIC DNA]</scope>
    <source>
        <strain evidence="4 5">DSM 13146</strain>
    </source>
</reference>
<evidence type="ECO:0000313" key="4">
    <source>
        <dbReference type="EMBL" id="SMC21642.1"/>
    </source>
</evidence>
<dbReference type="InterPro" id="IPR008978">
    <property type="entry name" value="HSP20-like_chaperone"/>
</dbReference>
<dbReference type="AlphaFoldDB" id="A0A1W1XCR1"/>
<evidence type="ECO:0000313" key="5">
    <source>
        <dbReference type="Proteomes" id="UP000192783"/>
    </source>
</evidence>
<dbReference type="STRING" id="1121390.SAMN02746041_01243"/>
<organism evidence="4 5">
    <name type="scientific">Desulfacinum hydrothermale DSM 13146</name>
    <dbReference type="NCBI Taxonomy" id="1121390"/>
    <lineage>
        <taxon>Bacteria</taxon>
        <taxon>Pseudomonadati</taxon>
        <taxon>Thermodesulfobacteriota</taxon>
        <taxon>Syntrophobacteria</taxon>
        <taxon>Syntrophobacterales</taxon>
        <taxon>Syntrophobacteraceae</taxon>
        <taxon>Desulfacinum</taxon>
    </lineage>
</organism>
<dbReference type="PANTHER" id="PTHR11527">
    <property type="entry name" value="HEAT-SHOCK PROTEIN 20 FAMILY MEMBER"/>
    <property type="match status" value="1"/>
</dbReference>
<keyword evidence="5" id="KW-1185">Reference proteome</keyword>
<dbReference type="PROSITE" id="PS01031">
    <property type="entry name" value="SHSP"/>
    <property type="match status" value="1"/>
</dbReference>
<dbReference type="InterPro" id="IPR031107">
    <property type="entry name" value="Small_HSP"/>
</dbReference>
<dbReference type="CDD" id="cd06464">
    <property type="entry name" value="ACD_sHsps-like"/>
    <property type="match status" value="1"/>
</dbReference>
<dbReference type="OrthoDB" id="9811615at2"/>
<feature type="domain" description="SHSP" evidence="3">
    <location>
        <begin position="38"/>
        <end position="149"/>
    </location>
</feature>
<protein>
    <submittedName>
        <fullName evidence="4">HSP20 family protein</fullName>
    </submittedName>
</protein>
<dbReference type="Pfam" id="PF00011">
    <property type="entry name" value="HSP20"/>
    <property type="match status" value="1"/>
</dbReference>
<dbReference type="Gene3D" id="2.60.40.790">
    <property type="match status" value="1"/>
</dbReference>
<comment type="similarity">
    <text evidence="1 2">Belongs to the small heat shock protein (HSP20) family.</text>
</comment>
<evidence type="ECO:0000259" key="3">
    <source>
        <dbReference type="PROSITE" id="PS01031"/>
    </source>
</evidence>
<proteinExistence type="inferred from homology"/>
<evidence type="ECO:0000256" key="2">
    <source>
        <dbReference type="RuleBase" id="RU003616"/>
    </source>
</evidence>
<accession>A0A1W1XCR1</accession>
<dbReference type="EMBL" id="FWXF01000005">
    <property type="protein sequence ID" value="SMC21642.1"/>
    <property type="molecule type" value="Genomic_DNA"/>
</dbReference>
<dbReference type="Proteomes" id="UP000192783">
    <property type="component" value="Unassembled WGS sequence"/>
</dbReference>
<dbReference type="RefSeq" id="WP_139796517.1">
    <property type="nucleotide sequence ID" value="NZ_FWXF01000005.1"/>
</dbReference>
<name>A0A1W1XCR1_9BACT</name>
<dbReference type="SUPFAM" id="SSF49764">
    <property type="entry name" value="HSP20-like chaperones"/>
    <property type="match status" value="1"/>
</dbReference>
<evidence type="ECO:0000256" key="1">
    <source>
        <dbReference type="PROSITE-ProRule" id="PRU00285"/>
    </source>
</evidence>